<dbReference type="PANTHER" id="PTHR11461:SF211">
    <property type="entry name" value="GH10112P-RELATED"/>
    <property type="match status" value="1"/>
</dbReference>
<organism evidence="8">
    <name type="scientific">Timema shepardi</name>
    <name type="common">Walking stick</name>
    <dbReference type="NCBI Taxonomy" id="629360"/>
    <lineage>
        <taxon>Eukaryota</taxon>
        <taxon>Metazoa</taxon>
        <taxon>Ecdysozoa</taxon>
        <taxon>Arthropoda</taxon>
        <taxon>Hexapoda</taxon>
        <taxon>Insecta</taxon>
        <taxon>Pterygota</taxon>
        <taxon>Neoptera</taxon>
        <taxon>Polyneoptera</taxon>
        <taxon>Phasmatodea</taxon>
        <taxon>Timematodea</taxon>
        <taxon>Timematoidea</taxon>
        <taxon>Timematidae</taxon>
        <taxon>Timema</taxon>
    </lineage>
</organism>
<evidence type="ECO:0000256" key="4">
    <source>
        <dbReference type="RuleBase" id="RU000411"/>
    </source>
</evidence>
<evidence type="ECO:0000313" key="8">
    <source>
        <dbReference type="EMBL" id="CAD7260355.1"/>
    </source>
</evidence>
<feature type="domain" description="Serpin" evidence="7">
    <location>
        <begin position="45"/>
        <end position="387"/>
    </location>
</feature>
<keyword evidence="3" id="KW-0722">Serine protease inhibitor</keyword>
<evidence type="ECO:0000256" key="6">
    <source>
        <dbReference type="SAM" id="SignalP"/>
    </source>
</evidence>
<dbReference type="Gene3D" id="2.30.39.10">
    <property type="entry name" value="Alpha-1-antitrypsin, domain 1"/>
    <property type="match status" value="1"/>
</dbReference>
<evidence type="ECO:0000256" key="5">
    <source>
        <dbReference type="SAM" id="MobiDB-lite"/>
    </source>
</evidence>
<dbReference type="SMART" id="SM00093">
    <property type="entry name" value="SERPIN"/>
    <property type="match status" value="1"/>
</dbReference>
<sequence>MDSGKKCWVALLAFLLVAGVKTLQKNDTTALRAVADGNGKLLIDFHQLSNSDVSTNLVVSPVSAAAVLAAVSLGARGETKQQIQDALYLPSNDGITKQGFRDIFSLYTSHKNLTLNLAEAMFVETKYRLNEDFVKSVEKYFLADVESVDFVSAPSDAADVINLWVSNHTNNKIENLFSADSFDYLTRFVVTNAVYFQGTWKISFDKSETRKQSFYMDSVNFVDMDMMHVTGDFAVSSSNELQANILELQYTDEEVTMLIVLPYDRDGLLSTVQRLTSLDQVSAGTFPQTVQLTLPKFNIETTLDLIQTMKQLANALVVLSSTAEDGKIELGIEDVFNDQSDLSGVTSSNRLYLDTFVQKAFIEVTEEGAEAGASTGVLRRFNKFSSLDRSDAASSKDQRAGGDVNQQLEEGGQLKTLYETPVKDKESNSWPELLLPSTALRTAISNDVLESHIE</sequence>
<dbReference type="Gene3D" id="3.30.497.10">
    <property type="entry name" value="Antithrombin, subunit I, domain 2"/>
    <property type="match status" value="1"/>
</dbReference>
<protein>
    <recommendedName>
        <fullName evidence="7">Serpin domain-containing protein</fullName>
    </recommendedName>
</protein>
<dbReference type="InterPro" id="IPR042185">
    <property type="entry name" value="Serpin_sf_2"/>
</dbReference>
<name>A0A7R9AU63_TIMSH</name>
<evidence type="ECO:0000256" key="2">
    <source>
        <dbReference type="ARBA" id="ARBA00022690"/>
    </source>
</evidence>
<proteinExistence type="inferred from homology"/>
<feature type="compositionally biased region" description="Basic and acidic residues" evidence="5">
    <location>
        <begin position="389"/>
        <end position="400"/>
    </location>
</feature>
<dbReference type="InterPro" id="IPR036186">
    <property type="entry name" value="Serpin_sf"/>
</dbReference>
<dbReference type="SUPFAM" id="SSF56574">
    <property type="entry name" value="Serpins"/>
    <property type="match status" value="1"/>
</dbReference>
<dbReference type="InterPro" id="IPR000215">
    <property type="entry name" value="Serpin_fam"/>
</dbReference>
<dbReference type="EMBL" id="OC001648">
    <property type="protein sequence ID" value="CAD7260355.1"/>
    <property type="molecule type" value="Genomic_DNA"/>
</dbReference>
<dbReference type="Pfam" id="PF00079">
    <property type="entry name" value="Serpin"/>
    <property type="match status" value="2"/>
</dbReference>
<keyword evidence="2" id="KW-0646">Protease inhibitor</keyword>
<feature type="region of interest" description="Disordered" evidence="5">
    <location>
        <begin position="389"/>
        <end position="413"/>
    </location>
</feature>
<gene>
    <name evidence="8" type="ORF">TSIB3V08_LOCUS4537</name>
</gene>
<comment type="similarity">
    <text evidence="1 4">Belongs to the serpin family.</text>
</comment>
<dbReference type="AlphaFoldDB" id="A0A7R9AU63"/>
<dbReference type="InterPro" id="IPR042178">
    <property type="entry name" value="Serpin_sf_1"/>
</dbReference>
<dbReference type="GO" id="GO:0005615">
    <property type="term" value="C:extracellular space"/>
    <property type="evidence" value="ECO:0007669"/>
    <property type="project" value="InterPro"/>
</dbReference>
<feature type="signal peptide" evidence="6">
    <location>
        <begin position="1"/>
        <end position="22"/>
    </location>
</feature>
<dbReference type="PANTHER" id="PTHR11461">
    <property type="entry name" value="SERINE PROTEASE INHIBITOR, SERPIN"/>
    <property type="match status" value="1"/>
</dbReference>
<evidence type="ECO:0000256" key="1">
    <source>
        <dbReference type="ARBA" id="ARBA00009500"/>
    </source>
</evidence>
<evidence type="ECO:0000259" key="7">
    <source>
        <dbReference type="SMART" id="SM00093"/>
    </source>
</evidence>
<accession>A0A7R9AU63</accession>
<dbReference type="GO" id="GO:0004867">
    <property type="term" value="F:serine-type endopeptidase inhibitor activity"/>
    <property type="evidence" value="ECO:0007669"/>
    <property type="project" value="UniProtKB-KW"/>
</dbReference>
<feature type="chain" id="PRO_5031409513" description="Serpin domain-containing protein" evidence="6">
    <location>
        <begin position="23"/>
        <end position="454"/>
    </location>
</feature>
<dbReference type="InterPro" id="IPR023796">
    <property type="entry name" value="Serpin_dom"/>
</dbReference>
<reference evidence="8" key="1">
    <citation type="submission" date="2020-11" db="EMBL/GenBank/DDBJ databases">
        <authorList>
            <person name="Tran Van P."/>
        </authorList>
    </citation>
    <scope>NUCLEOTIDE SEQUENCE</scope>
</reference>
<evidence type="ECO:0000256" key="3">
    <source>
        <dbReference type="ARBA" id="ARBA00022900"/>
    </source>
</evidence>
<keyword evidence="6" id="KW-0732">Signal</keyword>